<feature type="region of interest" description="Disordered" evidence="1">
    <location>
        <begin position="357"/>
        <end position="376"/>
    </location>
</feature>
<accession>A0A9W8IAL8</accession>
<dbReference type="EMBL" id="JANBUW010000034">
    <property type="protein sequence ID" value="KAJ2850388.1"/>
    <property type="molecule type" value="Genomic_DNA"/>
</dbReference>
<dbReference type="AlphaFoldDB" id="A0A9W8IAL8"/>
<feature type="region of interest" description="Disordered" evidence="1">
    <location>
        <begin position="82"/>
        <end position="134"/>
    </location>
</feature>
<comment type="caution">
    <text evidence="2">The sequence shown here is derived from an EMBL/GenBank/DDBJ whole genome shotgun (WGS) entry which is preliminary data.</text>
</comment>
<evidence type="ECO:0000313" key="3">
    <source>
        <dbReference type="Proteomes" id="UP001139887"/>
    </source>
</evidence>
<keyword evidence="3" id="KW-1185">Reference proteome</keyword>
<feature type="compositionally biased region" description="Low complexity" evidence="1">
    <location>
        <begin position="281"/>
        <end position="290"/>
    </location>
</feature>
<protein>
    <submittedName>
        <fullName evidence="2">Uncharacterized protein</fullName>
    </submittedName>
</protein>
<gene>
    <name evidence="2" type="ORF">IWW36_001940</name>
</gene>
<reference evidence="2" key="1">
    <citation type="submission" date="2022-07" db="EMBL/GenBank/DDBJ databases">
        <title>Phylogenomic reconstructions and comparative analyses of Kickxellomycotina fungi.</title>
        <authorList>
            <person name="Reynolds N.K."/>
            <person name="Stajich J.E."/>
            <person name="Barry K."/>
            <person name="Grigoriev I.V."/>
            <person name="Crous P."/>
            <person name="Smith M.E."/>
        </authorList>
    </citation>
    <scope>NUCLEOTIDE SEQUENCE</scope>
    <source>
        <strain evidence="2">NRRL 1566</strain>
    </source>
</reference>
<dbReference type="Proteomes" id="UP001139887">
    <property type="component" value="Unassembled WGS sequence"/>
</dbReference>
<feature type="region of interest" description="Disordered" evidence="1">
    <location>
        <begin position="281"/>
        <end position="307"/>
    </location>
</feature>
<organism evidence="2 3">
    <name type="scientific">Coemansia brasiliensis</name>
    <dbReference type="NCBI Taxonomy" id="2650707"/>
    <lineage>
        <taxon>Eukaryota</taxon>
        <taxon>Fungi</taxon>
        <taxon>Fungi incertae sedis</taxon>
        <taxon>Zoopagomycota</taxon>
        <taxon>Kickxellomycotina</taxon>
        <taxon>Kickxellomycetes</taxon>
        <taxon>Kickxellales</taxon>
        <taxon>Kickxellaceae</taxon>
        <taxon>Coemansia</taxon>
    </lineage>
</organism>
<dbReference type="OrthoDB" id="5565689at2759"/>
<feature type="compositionally biased region" description="Low complexity" evidence="1">
    <location>
        <begin position="364"/>
        <end position="376"/>
    </location>
</feature>
<feature type="compositionally biased region" description="Basic residues" evidence="1">
    <location>
        <begin position="98"/>
        <end position="108"/>
    </location>
</feature>
<feature type="compositionally biased region" description="Polar residues" evidence="1">
    <location>
        <begin position="291"/>
        <end position="303"/>
    </location>
</feature>
<evidence type="ECO:0000313" key="2">
    <source>
        <dbReference type="EMBL" id="KAJ2850388.1"/>
    </source>
</evidence>
<name>A0A9W8IAL8_9FUNG</name>
<proteinExistence type="predicted"/>
<sequence>MRPLTEKTLDQYIQLLKQQENSPNAGDVGSSFNDTNRHPNISHGKLEHIFRHIEDQLNFTQESLPDASDDRVPPAVNNDMAVPLADAPEHGTSVRPMRQLRKGKRNLRKSLQPPARTEQTPEPVDCSGNGEHGYLNTIQTQLSTTSSQQRPRSRYLGIFNKGKAVASSRIGAAFNEEGFLHGANIRRVQLDNSAGYSGAAHASCVDSQQGVSKNTRTRKHADSDNSCIQYEHERSCFTSKHAARKSSASSGCSACESFNENQCIVACSHPRYDDRVGFVSQSRPQSQPRQVCSTLPASPSAVHTDSHMSEDAGLSDIIPGEHVGVNALDTSNAHMCRFRLLNSIDECLYEDTTEDTILPRNHNHSNSRSSSSSSSLDDLNLSMLFEEPDTGETSLFHIHNCSQDTLSAFNSSFFASQEMRRPRCAGDITVSDFGNSSYGLALNSAAIPPWVTHGADSMASVDTLPEYKSRSDLPPPYPFIGTMSRTLPNDSIYDIRRSQQLQANMCTSAHPSNQHYVLSSYSGSSFIPRNSVLTGSRALMDSYDPIDFRPLSQHMY</sequence>
<evidence type="ECO:0000256" key="1">
    <source>
        <dbReference type="SAM" id="MobiDB-lite"/>
    </source>
</evidence>